<protein>
    <submittedName>
        <fullName evidence="8">Integral membrane protein (TIGR00698 family)</fullName>
    </submittedName>
</protein>
<keyword evidence="3" id="KW-1003">Cell membrane</keyword>
<evidence type="ECO:0000256" key="2">
    <source>
        <dbReference type="ARBA" id="ARBA00007977"/>
    </source>
</evidence>
<feature type="transmembrane region" description="Helical" evidence="7">
    <location>
        <begin position="217"/>
        <end position="242"/>
    </location>
</feature>
<evidence type="ECO:0000313" key="8">
    <source>
        <dbReference type="EMBL" id="MDQ0175628.1"/>
    </source>
</evidence>
<evidence type="ECO:0000256" key="4">
    <source>
        <dbReference type="ARBA" id="ARBA00022692"/>
    </source>
</evidence>
<evidence type="ECO:0000256" key="3">
    <source>
        <dbReference type="ARBA" id="ARBA00022475"/>
    </source>
</evidence>
<feature type="transmembrane region" description="Helical" evidence="7">
    <location>
        <begin position="165"/>
        <end position="185"/>
    </location>
</feature>
<dbReference type="PANTHER" id="PTHR30106:SF2">
    <property type="entry name" value="UPF0324 INNER MEMBRANE PROTEIN YEIH"/>
    <property type="match status" value="1"/>
</dbReference>
<dbReference type="RefSeq" id="WP_307228101.1">
    <property type="nucleotide sequence ID" value="NZ_JAUSTT010000007.1"/>
</dbReference>
<dbReference type="PANTHER" id="PTHR30106">
    <property type="entry name" value="INNER MEMBRANE PROTEIN YEIH-RELATED"/>
    <property type="match status" value="1"/>
</dbReference>
<keyword evidence="5 7" id="KW-1133">Transmembrane helix</keyword>
<dbReference type="InterPro" id="IPR018383">
    <property type="entry name" value="UPF0324_pro"/>
</dbReference>
<evidence type="ECO:0000256" key="7">
    <source>
        <dbReference type="SAM" id="Phobius"/>
    </source>
</evidence>
<proteinExistence type="inferred from homology"/>
<feature type="transmembrane region" description="Helical" evidence="7">
    <location>
        <begin position="102"/>
        <end position="124"/>
    </location>
</feature>
<comment type="subcellular location">
    <subcellularLocation>
        <location evidence="1">Cell membrane</location>
        <topology evidence="1">Multi-pass membrane protein</topology>
    </subcellularLocation>
</comment>
<evidence type="ECO:0000256" key="1">
    <source>
        <dbReference type="ARBA" id="ARBA00004651"/>
    </source>
</evidence>
<accession>A0ABT9WQR6</accession>
<feature type="transmembrane region" description="Helical" evidence="7">
    <location>
        <begin position="18"/>
        <end position="41"/>
    </location>
</feature>
<dbReference type="EMBL" id="JAUSTT010000007">
    <property type="protein sequence ID" value="MDQ0175628.1"/>
    <property type="molecule type" value="Genomic_DNA"/>
</dbReference>
<comment type="similarity">
    <text evidence="2">Belongs to the UPF0324 family.</text>
</comment>
<feature type="transmembrane region" description="Helical" evidence="7">
    <location>
        <begin position="254"/>
        <end position="276"/>
    </location>
</feature>
<gene>
    <name evidence="8" type="ORF">J2S08_001462</name>
</gene>
<dbReference type="Pfam" id="PF03601">
    <property type="entry name" value="Cons_hypoth698"/>
    <property type="match status" value="1"/>
</dbReference>
<feature type="transmembrane region" description="Helical" evidence="7">
    <location>
        <begin position="288"/>
        <end position="308"/>
    </location>
</feature>
<feature type="transmembrane region" description="Helical" evidence="7">
    <location>
        <begin position="77"/>
        <end position="96"/>
    </location>
</feature>
<evidence type="ECO:0000313" key="9">
    <source>
        <dbReference type="Proteomes" id="UP001223586"/>
    </source>
</evidence>
<comment type="caution">
    <text evidence="8">The sequence shown here is derived from an EMBL/GenBank/DDBJ whole genome shotgun (WGS) entry which is preliminary data.</text>
</comment>
<feature type="transmembrane region" description="Helical" evidence="7">
    <location>
        <begin position="131"/>
        <end position="153"/>
    </location>
</feature>
<name>A0ABT9WQR6_9BACI</name>
<feature type="transmembrane region" description="Helical" evidence="7">
    <location>
        <begin position="47"/>
        <end position="65"/>
    </location>
</feature>
<keyword evidence="6 7" id="KW-0472">Membrane</keyword>
<reference evidence="8 9" key="1">
    <citation type="submission" date="2023-07" db="EMBL/GenBank/DDBJ databases">
        <title>Genomic Encyclopedia of Type Strains, Phase IV (KMG-IV): sequencing the most valuable type-strain genomes for metagenomic binning, comparative biology and taxonomic classification.</title>
        <authorList>
            <person name="Goeker M."/>
        </authorList>
    </citation>
    <scope>NUCLEOTIDE SEQUENCE [LARGE SCALE GENOMIC DNA]</scope>
    <source>
        <strain evidence="8 9">DSM 23837</strain>
    </source>
</reference>
<feature type="transmembrane region" description="Helical" evidence="7">
    <location>
        <begin position="320"/>
        <end position="339"/>
    </location>
</feature>
<keyword evidence="9" id="KW-1185">Reference proteome</keyword>
<sequence length="341" mass="36542">MQPEQLEIQKQPSKVVRLLGGIGFTVLIALAGTLLALLPIFEKIGPLASAIFIAVLYRQFFGFPHRIEAGIAFSSKTLLRLAIVLYGLKLNISLILQEGVSVLVRGGIVIIFSIAFMLLIAKWLKADLQIALLLGIGTGICGAAAIAAAAPILQAKEEDTAAGVGMIALVGTIFAVLYTVLFPILPLSEKAYALWSGISLHEIAHVALAAAPAGQEALALSLLAKLGRVLLLIPVCFILMYWKKRNSKDQKEAASIPFPWFLLGFIIMSIVGTIISEKQLATVGTLDSISKGTTFILTMAMTGLGLNIHLKTLREKALRPLIALMIVSVVLSVLTYFSVFI</sequence>
<dbReference type="Proteomes" id="UP001223586">
    <property type="component" value="Unassembled WGS sequence"/>
</dbReference>
<keyword evidence="4 7" id="KW-0812">Transmembrane</keyword>
<organism evidence="8 9">
    <name type="scientific">Bacillus chungangensis</name>
    <dbReference type="NCBI Taxonomy" id="587633"/>
    <lineage>
        <taxon>Bacteria</taxon>
        <taxon>Bacillati</taxon>
        <taxon>Bacillota</taxon>
        <taxon>Bacilli</taxon>
        <taxon>Bacillales</taxon>
        <taxon>Bacillaceae</taxon>
        <taxon>Bacillus</taxon>
    </lineage>
</organism>
<evidence type="ECO:0000256" key="6">
    <source>
        <dbReference type="ARBA" id="ARBA00023136"/>
    </source>
</evidence>
<evidence type="ECO:0000256" key="5">
    <source>
        <dbReference type="ARBA" id="ARBA00022989"/>
    </source>
</evidence>